<comment type="catalytic activity">
    <reaction evidence="12">
        <text>2 a Fe(II)-siderophore + NADP(+) + H(+) = 2 a Fe(III)-siderophore + NADPH</text>
        <dbReference type="Rhea" id="RHEA:28795"/>
        <dbReference type="Rhea" id="RHEA-COMP:11342"/>
        <dbReference type="Rhea" id="RHEA-COMP:11344"/>
        <dbReference type="ChEBI" id="CHEBI:15378"/>
        <dbReference type="ChEBI" id="CHEBI:29033"/>
        <dbReference type="ChEBI" id="CHEBI:29034"/>
        <dbReference type="ChEBI" id="CHEBI:57783"/>
        <dbReference type="ChEBI" id="CHEBI:58349"/>
        <dbReference type="EC" id="1.16.1.9"/>
    </reaction>
</comment>
<name>A0A0B7KIL8_BIOOC</name>
<keyword evidence="5" id="KW-1003">Cell membrane</keyword>
<evidence type="ECO:0000256" key="6">
    <source>
        <dbReference type="ARBA" id="ARBA00022692"/>
    </source>
</evidence>
<dbReference type="GO" id="GO:0006879">
    <property type="term" value="P:intracellular iron ion homeostasis"/>
    <property type="evidence" value="ECO:0007669"/>
    <property type="project" value="TreeGrafter"/>
</dbReference>
<dbReference type="FunFam" id="3.40.50.80:FF:000023">
    <property type="entry name" value="Putative ferric-chelate reductase"/>
    <property type="match status" value="1"/>
</dbReference>
<keyword evidence="4" id="KW-0813">Transport</keyword>
<comment type="subcellular location">
    <subcellularLocation>
        <location evidence="1">Cell membrane</location>
        <topology evidence="1">Multi-pass membrane protein</topology>
    </subcellularLocation>
</comment>
<dbReference type="SFLD" id="SFLDS00052">
    <property type="entry name" value="Ferric_Reductase_Domain"/>
    <property type="match status" value="1"/>
</dbReference>
<evidence type="ECO:0000313" key="16">
    <source>
        <dbReference type="EMBL" id="KAF9758181.1"/>
    </source>
</evidence>
<reference evidence="16" key="2">
    <citation type="submission" date="2020-10" db="EMBL/GenBank/DDBJ databases">
        <title>High-Quality Genome Resource of Clonostachys rosea strain S41 by Oxford Nanopore Long-Read Sequencing.</title>
        <authorList>
            <person name="Wang H."/>
        </authorList>
    </citation>
    <scope>NUCLEOTIDE SEQUENCE</scope>
    <source>
        <strain evidence="16">S41</strain>
    </source>
</reference>
<keyword evidence="11 13" id="KW-0472">Membrane</keyword>
<dbReference type="InterPro" id="IPR017927">
    <property type="entry name" value="FAD-bd_FR_type"/>
</dbReference>
<evidence type="ECO:0000313" key="15">
    <source>
        <dbReference type="EMBL" id="CEO54715.1"/>
    </source>
</evidence>
<dbReference type="SFLD" id="SFLDG01168">
    <property type="entry name" value="Ferric_reductase_subgroup_(FRE"/>
    <property type="match status" value="1"/>
</dbReference>
<reference evidence="15" key="1">
    <citation type="submission" date="2015-01" db="EMBL/GenBank/DDBJ databases">
        <authorList>
            <person name="Durling Mikael"/>
        </authorList>
    </citation>
    <scope>NUCLEOTIDE SEQUENCE</scope>
</reference>
<evidence type="ECO:0000256" key="13">
    <source>
        <dbReference type="SAM" id="Phobius"/>
    </source>
</evidence>
<keyword evidence="9" id="KW-0560">Oxidoreductase</keyword>
<evidence type="ECO:0000256" key="2">
    <source>
        <dbReference type="ARBA" id="ARBA00006278"/>
    </source>
</evidence>
<dbReference type="CDD" id="cd06186">
    <property type="entry name" value="NOX_Duox_like_FAD_NADP"/>
    <property type="match status" value="1"/>
</dbReference>
<dbReference type="Proteomes" id="UP000616885">
    <property type="component" value="Unassembled WGS sequence"/>
</dbReference>
<accession>A0A0B7KIL8</accession>
<evidence type="ECO:0000256" key="10">
    <source>
        <dbReference type="ARBA" id="ARBA00023065"/>
    </source>
</evidence>
<proteinExistence type="inferred from homology"/>
<feature type="transmembrane region" description="Helical" evidence="13">
    <location>
        <begin position="37"/>
        <end position="55"/>
    </location>
</feature>
<dbReference type="PANTHER" id="PTHR32361:SF24">
    <property type="entry name" value="REDUCTASE, PUTATIVE (AFU_ORTHOLOGUE AFUA_3G10820)-RELATED"/>
    <property type="match status" value="1"/>
</dbReference>
<feature type="transmembrane region" description="Helical" evidence="13">
    <location>
        <begin position="194"/>
        <end position="214"/>
    </location>
</feature>
<dbReference type="Pfam" id="PF01794">
    <property type="entry name" value="Ferric_reduct"/>
    <property type="match status" value="1"/>
</dbReference>
<dbReference type="SUPFAM" id="SSF52343">
    <property type="entry name" value="Ferredoxin reductase-like, C-terminal NADP-linked domain"/>
    <property type="match status" value="1"/>
</dbReference>
<dbReference type="PANTHER" id="PTHR32361">
    <property type="entry name" value="FERRIC/CUPRIC REDUCTASE TRANSMEMBRANE COMPONENT"/>
    <property type="match status" value="1"/>
</dbReference>
<dbReference type="InterPro" id="IPR013121">
    <property type="entry name" value="Fe_red_NAD-bd_6"/>
</dbReference>
<protein>
    <recommendedName>
        <fullName evidence="3">ferric-chelate reductase (NADPH)</fullName>
        <ecNumber evidence="3">1.16.1.9</ecNumber>
    </recommendedName>
</protein>
<evidence type="ECO:0000259" key="14">
    <source>
        <dbReference type="PROSITE" id="PS51384"/>
    </source>
</evidence>
<keyword evidence="10" id="KW-0406">Ion transport</keyword>
<dbReference type="AlphaFoldDB" id="A0A0B7KIL8"/>
<dbReference type="GO" id="GO:0005886">
    <property type="term" value="C:plasma membrane"/>
    <property type="evidence" value="ECO:0007669"/>
    <property type="project" value="UniProtKB-SubCell"/>
</dbReference>
<dbReference type="GO" id="GO:0052851">
    <property type="term" value="F:ferric-chelate reductase (NADPH) activity"/>
    <property type="evidence" value="ECO:0007669"/>
    <property type="project" value="UniProtKB-EC"/>
</dbReference>
<comment type="similarity">
    <text evidence="2">Belongs to the ferric reductase (FRE) family.</text>
</comment>
<dbReference type="InterPro" id="IPR013130">
    <property type="entry name" value="Fe3_Rdtase_TM_dom"/>
</dbReference>
<dbReference type="Gene3D" id="3.40.50.80">
    <property type="entry name" value="Nucleotide-binding domain of ferredoxin-NADP reductase (FNR) module"/>
    <property type="match status" value="1"/>
</dbReference>
<gene>
    <name evidence="15" type="ORF">BN869_000010773_1</name>
    <name evidence="16" type="ORF">IM811_009125</name>
</gene>
<evidence type="ECO:0000256" key="7">
    <source>
        <dbReference type="ARBA" id="ARBA00022982"/>
    </source>
</evidence>
<evidence type="ECO:0000256" key="8">
    <source>
        <dbReference type="ARBA" id="ARBA00022989"/>
    </source>
</evidence>
<dbReference type="EC" id="1.16.1.9" evidence="3"/>
<evidence type="ECO:0000256" key="5">
    <source>
        <dbReference type="ARBA" id="ARBA00022475"/>
    </source>
</evidence>
<organism evidence="15">
    <name type="scientific">Bionectria ochroleuca</name>
    <name type="common">Gliocladium roseum</name>
    <dbReference type="NCBI Taxonomy" id="29856"/>
    <lineage>
        <taxon>Eukaryota</taxon>
        <taxon>Fungi</taxon>
        <taxon>Dikarya</taxon>
        <taxon>Ascomycota</taxon>
        <taxon>Pezizomycotina</taxon>
        <taxon>Sordariomycetes</taxon>
        <taxon>Hypocreomycetidae</taxon>
        <taxon>Hypocreales</taxon>
        <taxon>Bionectriaceae</taxon>
        <taxon>Clonostachys</taxon>
    </lineage>
</organism>
<evidence type="ECO:0000256" key="3">
    <source>
        <dbReference type="ARBA" id="ARBA00012668"/>
    </source>
</evidence>
<dbReference type="GO" id="GO:0006826">
    <property type="term" value="P:iron ion transport"/>
    <property type="evidence" value="ECO:0007669"/>
    <property type="project" value="TreeGrafter"/>
</dbReference>
<evidence type="ECO:0000256" key="12">
    <source>
        <dbReference type="ARBA" id="ARBA00048483"/>
    </source>
</evidence>
<evidence type="ECO:0000256" key="11">
    <source>
        <dbReference type="ARBA" id="ARBA00023136"/>
    </source>
</evidence>
<keyword evidence="8 13" id="KW-1133">Transmembrane helix</keyword>
<feature type="transmembrane region" description="Helical" evidence="13">
    <location>
        <begin position="258"/>
        <end position="277"/>
    </location>
</feature>
<evidence type="ECO:0000256" key="9">
    <source>
        <dbReference type="ARBA" id="ARBA00023002"/>
    </source>
</evidence>
<dbReference type="PROSITE" id="PS51384">
    <property type="entry name" value="FAD_FR"/>
    <property type="match status" value="1"/>
</dbReference>
<feature type="domain" description="FAD-binding FR-type" evidence="14">
    <location>
        <begin position="295"/>
        <end position="433"/>
    </location>
</feature>
<dbReference type="InterPro" id="IPR013112">
    <property type="entry name" value="FAD-bd_8"/>
</dbReference>
<dbReference type="EMBL" id="CDPU01000045">
    <property type="protein sequence ID" value="CEO54715.1"/>
    <property type="molecule type" value="Genomic_DNA"/>
</dbReference>
<dbReference type="Pfam" id="PF08022">
    <property type="entry name" value="FAD_binding_8"/>
    <property type="match status" value="1"/>
</dbReference>
<feature type="transmembrane region" description="Helical" evidence="13">
    <location>
        <begin position="121"/>
        <end position="141"/>
    </location>
</feature>
<keyword evidence="7" id="KW-0249">Electron transport</keyword>
<dbReference type="InterPro" id="IPR017938">
    <property type="entry name" value="Riboflavin_synthase-like_b-brl"/>
</dbReference>
<dbReference type="EMBL" id="JADCTT010000002">
    <property type="protein sequence ID" value="KAF9758181.1"/>
    <property type="molecule type" value="Genomic_DNA"/>
</dbReference>
<keyword evidence="6 13" id="KW-0812">Transmembrane</keyword>
<dbReference type="InterPro" id="IPR039261">
    <property type="entry name" value="FNR_nucleotide-bd"/>
</dbReference>
<feature type="transmembrane region" description="Helical" evidence="13">
    <location>
        <begin position="156"/>
        <end position="173"/>
    </location>
</feature>
<dbReference type="InterPro" id="IPR051410">
    <property type="entry name" value="Ferric/Cupric_Reductase"/>
</dbReference>
<dbReference type="GO" id="GO:0015677">
    <property type="term" value="P:copper ion import"/>
    <property type="evidence" value="ECO:0007669"/>
    <property type="project" value="TreeGrafter"/>
</dbReference>
<feature type="transmembrane region" description="Helical" evidence="13">
    <location>
        <begin position="226"/>
        <end position="246"/>
    </location>
</feature>
<sequence length="586" mass="66033">MAAETMATELLARAGPGAKDPAVEAAARALNNAYSNYLFIMCGAIGGAILLWKLMDSIIKYTRHIVCLNNDRQRYFAIASPWNASIKRHILYAPLFRKRHNREIQLSSAINVGTLPTRFQLVFLVAYFATNIAFCLVGVPFNETASEALDVLRKRSGWLSTLNMIPLFVFAGRNNPLIPLLNISFDTYNLLHRWFGRIVVIEAVIHTIAHIAKTNWAWNMVFAKPFYGWGAVATIAFLVLLIQSWSPIRHAFYETFKIIHILAAAASIVGLYMHLASGARDGFLSYCWIIIALWVADRGARILRIVYINIGRSRSRTVIEALPGNAIRVTMTLARPFRGRPGQHGYLYMPGVSLWQSHPFSISWFESTDDVSSDKLVSNQQERRAMQKMQIGFIIRARTGYTDNLYKRVAASPAGKMETTCFFEGPYGVKHPLDSYGTVVLFAGGVGVTHQVPYVKDLVAGYANGTVATRRILLVWTIQSPEHLEWIRPWMTEVLGMDKRRDVLRIMLFVSKPRSIKEIHSPSSTVQMFPGRPNIDTLMQMEQEQQVGAMAVTVCGPGTLSDEVRRVVRDRQHNTSIDFVEEAFSW</sequence>
<evidence type="ECO:0000256" key="4">
    <source>
        <dbReference type="ARBA" id="ARBA00022448"/>
    </source>
</evidence>
<dbReference type="Pfam" id="PF08030">
    <property type="entry name" value="NAD_binding_6"/>
    <property type="match status" value="2"/>
</dbReference>
<evidence type="ECO:0000256" key="1">
    <source>
        <dbReference type="ARBA" id="ARBA00004651"/>
    </source>
</evidence>
<dbReference type="SUPFAM" id="SSF63380">
    <property type="entry name" value="Riboflavin synthase domain-like"/>
    <property type="match status" value="1"/>
</dbReference>